<dbReference type="RefSeq" id="WP_149306471.1">
    <property type="nucleotide sequence ID" value="NZ_SRSD01000002.1"/>
</dbReference>
<keyword evidence="1" id="KW-0732">Signal</keyword>
<sequence length="164" mass="17616">MLRIVVACIALLAVAGSGSAMDRPVAPNGIALYSGYMNWKVVAPSYREDKGHIRIVTGNEIAVAALRAGTKPLPDGSVLAKVAWKAEKHPSFPVATVPGAFAQVEFMVKDAVKYKETGGWGYARFLGNELKPYGKDAGFVKECFGCHTPVADNDYLFTRIVTVP</sequence>
<evidence type="ECO:0000259" key="2">
    <source>
        <dbReference type="Pfam" id="PF16694"/>
    </source>
</evidence>
<dbReference type="InterPro" id="IPR038142">
    <property type="entry name" value="Cytochrome_P460_sp"/>
</dbReference>
<feature type="domain" description="Cytochrome P460" evidence="2">
    <location>
        <begin position="35"/>
        <end position="158"/>
    </location>
</feature>
<dbReference type="OrthoDB" id="511546at2"/>
<proteinExistence type="predicted"/>
<reference evidence="3 4" key="1">
    <citation type="submission" date="2019-04" db="EMBL/GenBank/DDBJ databases">
        <title>Geobacter ruber sp. nov., ferric-reducing bacteria isolated from paddy soil.</title>
        <authorList>
            <person name="Xu Z."/>
            <person name="Masuda Y."/>
            <person name="Itoh H."/>
            <person name="Senoo K."/>
        </authorList>
    </citation>
    <scope>NUCLEOTIDE SEQUENCE [LARGE SCALE GENOMIC DNA]</scope>
    <source>
        <strain evidence="3 4">Red88</strain>
    </source>
</reference>
<feature type="signal peptide" evidence="1">
    <location>
        <begin position="1"/>
        <end position="20"/>
    </location>
</feature>
<dbReference type="CDD" id="cd20753">
    <property type="entry name" value="cyt_P460_Mc-like"/>
    <property type="match status" value="1"/>
</dbReference>
<gene>
    <name evidence="3" type="ORF">ET418_05015</name>
</gene>
<organism evidence="3 4">
    <name type="scientific">Oryzomonas rubra</name>
    <dbReference type="NCBI Taxonomy" id="2509454"/>
    <lineage>
        <taxon>Bacteria</taxon>
        <taxon>Pseudomonadati</taxon>
        <taxon>Thermodesulfobacteriota</taxon>
        <taxon>Desulfuromonadia</taxon>
        <taxon>Geobacterales</taxon>
        <taxon>Geobacteraceae</taxon>
        <taxon>Oryzomonas</taxon>
    </lineage>
</organism>
<dbReference type="Gene3D" id="3.50.70.20">
    <property type="entry name" value="Cytochrome P460"/>
    <property type="match status" value="1"/>
</dbReference>
<dbReference type="InterPro" id="IPR032033">
    <property type="entry name" value="Cytochrome_P460"/>
</dbReference>
<evidence type="ECO:0000256" key="1">
    <source>
        <dbReference type="SAM" id="SignalP"/>
    </source>
</evidence>
<dbReference type="Proteomes" id="UP000324298">
    <property type="component" value="Unassembled WGS sequence"/>
</dbReference>
<dbReference type="EMBL" id="SRSD01000002">
    <property type="protein sequence ID" value="KAA0894314.1"/>
    <property type="molecule type" value="Genomic_DNA"/>
</dbReference>
<dbReference type="Pfam" id="PF16694">
    <property type="entry name" value="Cytochrome_P460"/>
    <property type="match status" value="1"/>
</dbReference>
<dbReference type="AlphaFoldDB" id="A0A5A9XN03"/>
<comment type="caution">
    <text evidence="3">The sequence shown here is derived from an EMBL/GenBank/DDBJ whole genome shotgun (WGS) entry which is preliminary data.</text>
</comment>
<evidence type="ECO:0000313" key="4">
    <source>
        <dbReference type="Proteomes" id="UP000324298"/>
    </source>
</evidence>
<name>A0A5A9XN03_9BACT</name>
<accession>A0A5A9XN03</accession>
<feature type="chain" id="PRO_5022851494" evidence="1">
    <location>
        <begin position="21"/>
        <end position="164"/>
    </location>
</feature>
<protein>
    <submittedName>
        <fullName evidence="3">Cytochrome P460</fullName>
    </submittedName>
</protein>
<evidence type="ECO:0000313" key="3">
    <source>
        <dbReference type="EMBL" id="KAA0894314.1"/>
    </source>
</evidence>
<keyword evidence="4" id="KW-1185">Reference proteome</keyword>